<evidence type="ECO:0000256" key="1">
    <source>
        <dbReference type="SAM" id="MobiDB-lite"/>
    </source>
</evidence>
<feature type="compositionally biased region" description="Gly residues" evidence="1">
    <location>
        <begin position="79"/>
        <end position="99"/>
    </location>
</feature>
<reference evidence="2 3" key="1">
    <citation type="submission" date="2012-08" db="EMBL/GenBank/DDBJ databases">
        <title>Oryza genome evolution.</title>
        <authorList>
            <person name="Wing R.A."/>
        </authorList>
    </citation>
    <scope>NUCLEOTIDE SEQUENCE</scope>
</reference>
<dbReference type="HOGENOM" id="CLU_2323813_0_0_1"/>
<organism evidence="2 3">
    <name type="scientific">Leersia perrieri</name>
    <dbReference type="NCBI Taxonomy" id="77586"/>
    <lineage>
        <taxon>Eukaryota</taxon>
        <taxon>Viridiplantae</taxon>
        <taxon>Streptophyta</taxon>
        <taxon>Embryophyta</taxon>
        <taxon>Tracheophyta</taxon>
        <taxon>Spermatophyta</taxon>
        <taxon>Magnoliopsida</taxon>
        <taxon>Liliopsida</taxon>
        <taxon>Poales</taxon>
        <taxon>Poaceae</taxon>
        <taxon>BOP clade</taxon>
        <taxon>Oryzoideae</taxon>
        <taxon>Oryzeae</taxon>
        <taxon>Oryzinae</taxon>
        <taxon>Leersia</taxon>
    </lineage>
</organism>
<dbReference type="EnsemblPlants" id="LPERR03G10250.1">
    <property type="protein sequence ID" value="LPERR03G10250.1"/>
    <property type="gene ID" value="LPERR03G10250"/>
</dbReference>
<accession>A0A0D9VS86</accession>
<keyword evidence="3" id="KW-1185">Reference proteome</keyword>
<evidence type="ECO:0000313" key="2">
    <source>
        <dbReference type="EnsemblPlants" id="LPERR03G10250.1"/>
    </source>
</evidence>
<proteinExistence type="predicted"/>
<protein>
    <submittedName>
        <fullName evidence="2">Uncharacterized protein</fullName>
    </submittedName>
</protein>
<dbReference type="STRING" id="77586.A0A0D9VS86"/>
<feature type="region of interest" description="Disordered" evidence="1">
    <location>
        <begin position="53"/>
        <end position="99"/>
    </location>
</feature>
<evidence type="ECO:0000313" key="3">
    <source>
        <dbReference type="Proteomes" id="UP000032180"/>
    </source>
</evidence>
<dbReference type="AlphaFoldDB" id="A0A0D9VS86"/>
<feature type="compositionally biased region" description="Basic and acidic residues" evidence="1">
    <location>
        <begin position="56"/>
        <end position="68"/>
    </location>
</feature>
<sequence>MTNKIREPRVYRSLHAQGRRFANPLLSTASSSFNSPLPKENLIVVLRRRGWLGRSGRRDHGVRRESYKKGYGSGKKWDGGPGGGGPGGGGGGGGGPRAK</sequence>
<dbReference type="Proteomes" id="UP000032180">
    <property type="component" value="Chromosome 3"/>
</dbReference>
<name>A0A0D9VS86_9ORYZ</name>
<reference evidence="2" key="3">
    <citation type="submission" date="2015-04" db="UniProtKB">
        <authorList>
            <consortium name="EnsemblPlants"/>
        </authorList>
    </citation>
    <scope>IDENTIFICATION</scope>
</reference>
<reference evidence="3" key="2">
    <citation type="submission" date="2013-12" db="EMBL/GenBank/DDBJ databases">
        <authorList>
            <person name="Yu Y."/>
            <person name="Lee S."/>
            <person name="de Baynast K."/>
            <person name="Wissotski M."/>
            <person name="Liu L."/>
            <person name="Talag J."/>
            <person name="Goicoechea J."/>
            <person name="Angelova A."/>
            <person name="Jetty R."/>
            <person name="Kudrna D."/>
            <person name="Golser W."/>
            <person name="Rivera L."/>
            <person name="Zhang J."/>
            <person name="Wing R."/>
        </authorList>
    </citation>
    <scope>NUCLEOTIDE SEQUENCE</scope>
</reference>
<dbReference type="Gramene" id="LPERR03G10250.1">
    <property type="protein sequence ID" value="LPERR03G10250.1"/>
    <property type="gene ID" value="LPERR03G10250"/>
</dbReference>